<dbReference type="Pfam" id="PF01882">
    <property type="entry name" value="DUF58"/>
    <property type="match status" value="1"/>
</dbReference>
<dbReference type="RefSeq" id="WP_121658203.1">
    <property type="nucleotide sequence ID" value="NZ_BMEK01000001.1"/>
</dbReference>
<dbReference type="PANTHER" id="PTHR34351:SF1">
    <property type="entry name" value="SLR1927 PROTEIN"/>
    <property type="match status" value="1"/>
</dbReference>
<evidence type="ECO:0000313" key="4">
    <source>
        <dbReference type="Proteomes" id="UP000282460"/>
    </source>
</evidence>
<evidence type="ECO:0000259" key="2">
    <source>
        <dbReference type="Pfam" id="PF01882"/>
    </source>
</evidence>
<dbReference type="InterPro" id="IPR002881">
    <property type="entry name" value="DUF58"/>
</dbReference>
<dbReference type="AlphaFoldDB" id="A0A3L7J5V4"/>
<keyword evidence="4" id="KW-1185">Reference proteome</keyword>
<keyword evidence="1" id="KW-0472">Membrane</keyword>
<sequence>MAAPRPGRSRAVRPTARGWSVLIIATAVLIVATALDRREGLYLSAFLVLLFAGSVVYVQAHKPQLSAARSFSPSSVMVGEPATVRTRVQSKANLDTIALWSDQVPFVFGRPPRGELPQGRWVRGRGYATDLEYELRSAHRGRYTVGPLWVTHGDPFGLVQGERAIAGTREISITPRVTLLPDAGLKDASGDGVRHELNHFAVQRADELIAREYRTGDSLRRVHWRQTARRGELMVRQEEHQGDPEATLLLDTSLAGHGNASGAMSDTHFERMVELVASLGVHLLETGYQVWLVETVTDAVPLGDGTTPFSTSHFEPGAASALLDTLAEARRWPVPNDYDVTAGLGPVIRRTGKVMPVFAVLGQVSPLGARRLAGMKINADPAVAFFAPAERRESTDYPIDVQTLGDAGWRTAALFEHTTVLDAWSRAAFGTPARQPGAAMPRGNGHVRN</sequence>
<dbReference type="OrthoDB" id="9812729at2"/>
<reference evidence="3 4" key="1">
    <citation type="submission" date="2018-10" db="EMBL/GenBank/DDBJ databases">
        <authorList>
            <person name="Li J."/>
        </authorList>
    </citation>
    <scope>NUCLEOTIDE SEQUENCE [LARGE SCALE GENOMIC DNA]</scope>
    <source>
        <strain evidence="3 4">ZD1-4</strain>
    </source>
</reference>
<keyword evidence="1" id="KW-0812">Transmembrane</keyword>
<feature type="domain" description="DUF58" evidence="2">
    <location>
        <begin position="210"/>
        <end position="305"/>
    </location>
</feature>
<organism evidence="3 4">
    <name type="scientific">Mycetocola zhadangensis</name>
    <dbReference type="NCBI Taxonomy" id="1164595"/>
    <lineage>
        <taxon>Bacteria</taxon>
        <taxon>Bacillati</taxon>
        <taxon>Actinomycetota</taxon>
        <taxon>Actinomycetes</taxon>
        <taxon>Micrococcales</taxon>
        <taxon>Microbacteriaceae</taxon>
        <taxon>Mycetocola</taxon>
    </lineage>
</organism>
<accession>A0A3L7J5V4</accession>
<gene>
    <name evidence="3" type="ORF">D9V28_03000</name>
</gene>
<feature type="transmembrane region" description="Helical" evidence="1">
    <location>
        <begin position="16"/>
        <end position="35"/>
    </location>
</feature>
<evidence type="ECO:0000256" key="1">
    <source>
        <dbReference type="SAM" id="Phobius"/>
    </source>
</evidence>
<evidence type="ECO:0000313" key="3">
    <source>
        <dbReference type="EMBL" id="RLQ85839.1"/>
    </source>
</evidence>
<name>A0A3L7J5V4_9MICO</name>
<proteinExistence type="predicted"/>
<dbReference type="Proteomes" id="UP000282460">
    <property type="component" value="Unassembled WGS sequence"/>
</dbReference>
<protein>
    <submittedName>
        <fullName evidence="3">DUF58 domain-containing protein</fullName>
    </submittedName>
</protein>
<dbReference type="EMBL" id="RCWJ01000001">
    <property type="protein sequence ID" value="RLQ85839.1"/>
    <property type="molecule type" value="Genomic_DNA"/>
</dbReference>
<feature type="transmembrane region" description="Helical" evidence="1">
    <location>
        <begin position="41"/>
        <end position="60"/>
    </location>
</feature>
<comment type="caution">
    <text evidence="3">The sequence shown here is derived from an EMBL/GenBank/DDBJ whole genome shotgun (WGS) entry which is preliminary data.</text>
</comment>
<dbReference type="PANTHER" id="PTHR34351">
    <property type="entry name" value="SLR1927 PROTEIN-RELATED"/>
    <property type="match status" value="1"/>
</dbReference>
<keyword evidence="1" id="KW-1133">Transmembrane helix</keyword>